<keyword evidence="2" id="KW-0812">Transmembrane</keyword>
<proteinExistence type="predicted"/>
<gene>
    <name evidence="3" type="ORF">RI129_002572</name>
</gene>
<feature type="transmembrane region" description="Helical" evidence="2">
    <location>
        <begin position="141"/>
        <end position="161"/>
    </location>
</feature>
<name>A0AAN7VFJ7_9COLE</name>
<evidence type="ECO:0000256" key="1">
    <source>
        <dbReference type="SAM" id="MobiDB-lite"/>
    </source>
</evidence>
<dbReference type="InterPro" id="IPR029673">
    <property type="entry name" value="TMEM179"/>
</dbReference>
<sequence length="364" mass="41350">MDTYYLLLDKDSSKVSLGWKVMQLLCLTSIGFSGFWAAFCMGRLSINFGHNCFLFAHLDFLRNDTDDATIRRMYPTVEELPSVTAINLYTSKWGSRSVCYFCQFTPLMSSIYALIWFILFVLCTKGGVGHISDIFSRPWRIVYPALLFGAFSAVFMFVSAIQLNNGSQVFCAQFVKILNKTRCFNDIDKYGAYFSVQAPHFLTTLIACIASSNICCISWIIYVVILGLRIVCAADFQLISIEVVTRKMSKHGLTLIPTSETKPHQMMATPESMSDDIEKQTGKSDQYFPLKDWDSDHTTKKQDPTQLQSEKQKKHSPSLNYVDDSPFSDDKKTLSLVQLKTKSHDLLSKENDDDRAPRVDFTNL</sequence>
<feature type="transmembrane region" description="Helical" evidence="2">
    <location>
        <begin position="201"/>
        <end position="228"/>
    </location>
</feature>
<feature type="region of interest" description="Disordered" evidence="1">
    <location>
        <begin position="259"/>
        <end position="278"/>
    </location>
</feature>
<dbReference type="AlphaFoldDB" id="A0AAN7VFJ7"/>
<dbReference type="PANTHER" id="PTHR31872">
    <property type="entry name" value="TRANSMEMBRANE PROTEIN 179"/>
    <property type="match status" value="1"/>
</dbReference>
<evidence type="ECO:0000313" key="4">
    <source>
        <dbReference type="Proteomes" id="UP001329430"/>
    </source>
</evidence>
<protein>
    <submittedName>
        <fullName evidence="3">Uncharacterized protein</fullName>
    </submittedName>
</protein>
<keyword evidence="2" id="KW-0472">Membrane</keyword>
<feature type="transmembrane region" description="Helical" evidence="2">
    <location>
        <begin position="21"/>
        <end position="39"/>
    </location>
</feature>
<keyword evidence="4" id="KW-1185">Reference proteome</keyword>
<dbReference type="EMBL" id="JAVRBK010000002">
    <property type="protein sequence ID" value="KAK5647680.1"/>
    <property type="molecule type" value="Genomic_DNA"/>
</dbReference>
<reference evidence="3 4" key="1">
    <citation type="journal article" date="2024" name="Insects">
        <title>An Improved Chromosome-Level Genome Assembly of the Firefly Pyrocoelia pectoralis.</title>
        <authorList>
            <person name="Fu X."/>
            <person name="Meyer-Rochow V.B."/>
            <person name="Ballantyne L."/>
            <person name="Zhu X."/>
        </authorList>
    </citation>
    <scope>NUCLEOTIDE SEQUENCE [LARGE SCALE GENOMIC DNA]</scope>
    <source>
        <strain evidence="3">XCY_ONT2</strain>
    </source>
</reference>
<evidence type="ECO:0000256" key="2">
    <source>
        <dbReference type="SAM" id="Phobius"/>
    </source>
</evidence>
<comment type="caution">
    <text evidence="3">The sequence shown here is derived from an EMBL/GenBank/DDBJ whole genome shotgun (WGS) entry which is preliminary data.</text>
</comment>
<feature type="compositionally biased region" description="Basic and acidic residues" evidence="1">
    <location>
        <begin position="291"/>
        <end position="303"/>
    </location>
</feature>
<accession>A0AAN7VFJ7</accession>
<organism evidence="3 4">
    <name type="scientific">Pyrocoelia pectoralis</name>
    <dbReference type="NCBI Taxonomy" id="417401"/>
    <lineage>
        <taxon>Eukaryota</taxon>
        <taxon>Metazoa</taxon>
        <taxon>Ecdysozoa</taxon>
        <taxon>Arthropoda</taxon>
        <taxon>Hexapoda</taxon>
        <taxon>Insecta</taxon>
        <taxon>Pterygota</taxon>
        <taxon>Neoptera</taxon>
        <taxon>Endopterygota</taxon>
        <taxon>Coleoptera</taxon>
        <taxon>Polyphaga</taxon>
        <taxon>Elateriformia</taxon>
        <taxon>Elateroidea</taxon>
        <taxon>Lampyridae</taxon>
        <taxon>Lampyrinae</taxon>
        <taxon>Pyrocoelia</taxon>
    </lineage>
</organism>
<feature type="region of interest" description="Disordered" evidence="1">
    <location>
        <begin position="288"/>
        <end position="364"/>
    </location>
</feature>
<dbReference type="PANTHER" id="PTHR31872:SF4">
    <property type="entry name" value="TRANSMEMBRANE PROTEIN 179"/>
    <property type="match status" value="1"/>
</dbReference>
<feature type="compositionally biased region" description="Basic and acidic residues" evidence="1">
    <location>
        <begin position="342"/>
        <end position="358"/>
    </location>
</feature>
<dbReference type="Proteomes" id="UP001329430">
    <property type="component" value="Chromosome 2"/>
</dbReference>
<evidence type="ECO:0000313" key="3">
    <source>
        <dbReference type="EMBL" id="KAK5647680.1"/>
    </source>
</evidence>
<keyword evidence="2" id="KW-1133">Transmembrane helix</keyword>